<name>A0A1E4TZQ6_PACTA</name>
<evidence type="ECO:0000256" key="3">
    <source>
        <dbReference type="ARBA" id="ARBA00023125"/>
    </source>
</evidence>
<dbReference type="GO" id="GO:0005634">
    <property type="term" value="C:nucleus"/>
    <property type="evidence" value="ECO:0007669"/>
    <property type="project" value="UniProtKB-SubCell"/>
</dbReference>
<feature type="non-terminal residue" evidence="7">
    <location>
        <position position="1"/>
    </location>
</feature>
<dbReference type="GO" id="GO:0046983">
    <property type="term" value="F:protein dimerization activity"/>
    <property type="evidence" value="ECO:0007669"/>
    <property type="project" value="InterPro"/>
</dbReference>
<keyword evidence="5" id="KW-0539">Nucleus</keyword>
<evidence type="ECO:0000259" key="6">
    <source>
        <dbReference type="PROSITE" id="PS50888"/>
    </source>
</evidence>
<evidence type="ECO:0000313" key="8">
    <source>
        <dbReference type="Proteomes" id="UP000094236"/>
    </source>
</evidence>
<dbReference type="CDD" id="cd11387">
    <property type="entry name" value="bHLHzip_USF_MITF"/>
    <property type="match status" value="1"/>
</dbReference>
<dbReference type="PANTHER" id="PTHR45776:SF2">
    <property type="entry name" value="MIP04163P"/>
    <property type="match status" value="1"/>
</dbReference>
<sequence>ERKRRDNINDKIQELLALIPDTVFKDANDKSTGTKDGKPNKGQILTKSVEYIQFLQNEIDAKNRKEVELIYNLKKLNLTNDNNEFDHTSAEIGLGRIGVGPFA</sequence>
<dbReference type="Proteomes" id="UP000094236">
    <property type="component" value="Unassembled WGS sequence"/>
</dbReference>
<accession>A0A1E4TZQ6</accession>
<evidence type="ECO:0000256" key="1">
    <source>
        <dbReference type="ARBA" id="ARBA00004123"/>
    </source>
</evidence>
<keyword evidence="4" id="KW-0804">Transcription</keyword>
<dbReference type="EMBL" id="KV454012">
    <property type="protein sequence ID" value="ODV97230.1"/>
    <property type="molecule type" value="Genomic_DNA"/>
</dbReference>
<comment type="subcellular location">
    <subcellularLocation>
        <location evidence="1">Nucleus</location>
    </subcellularLocation>
</comment>
<gene>
    <name evidence="7" type="ORF">PACTADRAFT_29373</name>
</gene>
<dbReference type="STRING" id="669874.A0A1E4TZQ6"/>
<evidence type="ECO:0000256" key="2">
    <source>
        <dbReference type="ARBA" id="ARBA00023015"/>
    </source>
</evidence>
<dbReference type="OrthoDB" id="690068at2759"/>
<protein>
    <recommendedName>
        <fullName evidence="6">BHLH domain-containing protein</fullName>
    </recommendedName>
</protein>
<dbReference type="SUPFAM" id="SSF47459">
    <property type="entry name" value="HLH, helix-loop-helix DNA-binding domain"/>
    <property type="match status" value="1"/>
</dbReference>
<dbReference type="InterPro" id="IPR036638">
    <property type="entry name" value="HLH_DNA-bd_sf"/>
</dbReference>
<evidence type="ECO:0000256" key="5">
    <source>
        <dbReference type="ARBA" id="ARBA00023242"/>
    </source>
</evidence>
<dbReference type="InterPro" id="IPR011598">
    <property type="entry name" value="bHLH_dom"/>
</dbReference>
<evidence type="ECO:0000313" key="7">
    <source>
        <dbReference type="EMBL" id="ODV97230.1"/>
    </source>
</evidence>
<dbReference type="AlphaFoldDB" id="A0A1E4TZQ6"/>
<evidence type="ECO:0000256" key="4">
    <source>
        <dbReference type="ARBA" id="ARBA00023163"/>
    </source>
</evidence>
<proteinExistence type="predicted"/>
<dbReference type="GO" id="GO:0000978">
    <property type="term" value="F:RNA polymerase II cis-regulatory region sequence-specific DNA binding"/>
    <property type="evidence" value="ECO:0007669"/>
    <property type="project" value="TreeGrafter"/>
</dbReference>
<dbReference type="GO" id="GO:0000981">
    <property type="term" value="F:DNA-binding transcription factor activity, RNA polymerase II-specific"/>
    <property type="evidence" value="ECO:0007669"/>
    <property type="project" value="TreeGrafter"/>
</dbReference>
<dbReference type="Gene3D" id="4.10.280.10">
    <property type="entry name" value="Helix-loop-helix DNA-binding domain"/>
    <property type="match status" value="1"/>
</dbReference>
<organism evidence="7 8">
    <name type="scientific">Pachysolen tannophilus NRRL Y-2460</name>
    <dbReference type="NCBI Taxonomy" id="669874"/>
    <lineage>
        <taxon>Eukaryota</taxon>
        <taxon>Fungi</taxon>
        <taxon>Dikarya</taxon>
        <taxon>Ascomycota</taxon>
        <taxon>Saccharomycotina</taxon>
        <taxon>Pichiomycetes</taxon>
        <taxon>Pachysolenaceae</taxon>
        <taxon>Pachysolen</taxon>
    </lineage>
</organism>
<reference evidence="8" key="1">
    <citation type="submission" date="2016-05" db="EMBL/GenBank/DDBJ databases">
        <title>Comparative genomics of biotechnologically important yeasts.</title>
        <authorList>
            <consortium name="DOE Joint Genome Institute"/>
            <person name="Riley R."/>
            <person name="Haridas S."/>
            <person name="Wolfe K.H."/>
            <person name="Lopes M.R."/>
            <person name="Hittinger C.T."/>
            <person name="Goker M."/>
            <person name="Salamov A."/>
            <person name="Wisecaver J."/>
            <person name="Long T.M."/>
            <person name="Aerts A.L."/>
            <person name="Barry K."/>
            <person name="Choi C."/>
            <person name="Clum A."/>
            <person name="Coughlan A.Y."/>
            <person name="Deshpande S."/>
            <person name="Douglass A.P."/>
            <person name="Hanson S.J."/>
            <person name="Klenk H.-P."/>
            <person name="Labutti K."/>
            <person name="Lapidus A."/>
            <person name="Lindquist E."/>
            <person name="Lipzen A."/>
            <person name="Meier-Kolthoff J.P."/>
            <person name="Ohm R.A."/>
            <person name="Otillar R.P."/>
            <person name="Pangilinan J."/>
            <person name="Peng Y."/>
            <person name="Rokas A."/>
            <person name="Rosa C.A."/>
            <person name="Scheuner C."/>
            <person name="Sibirny A.A."/>
            <person name="Slot J.C."/>
            <person name="Stielow J.B."/>
            <person name="Sun H."/>
            <person name="Kurtzman C.P."/>
            <person name="Blackwell M."/>
            <person name="Grigoriev I.V."/>
            <person name="Jeffries T.W."/>
        </authorList>
    </citation>
    <scope>NUCLEOTIDE SEQUENCE [LARGE SCALE GENOMIC DNA]</scope>
    <source>
        <strain evidence="8">NRRL Y-2460</strain>
    </source>
</reference>
<dbReference type="Pfam" id="PF00010">
    <property type="entry name" value="HLH"/>
    <property type="match status" value="1"/>
</dbReference>
<feature type="non-terminal residue" evidence="7">
    <location>
        <position position="103"/>
    </location>
</feature>
<keyword evidence="3" id="KW-0238">DNA-binding</keyword>
<keyword evidence="2" id="KW-0805">Transcription regulation</keyword>
<dbReference type="SMART" id="SM00353">
    <property type="entry name" value="HLH"/>
    <property type="match status" value="1"/>
</dbReference>
<feature type="domain" description="BHLH" evidence="6">
    <location>
        <begin position="1"/>
        <end position="55"/>
    </location>
</feature>
<dbReference type="PROSITE" id="PS50888">
    <property type="entry name" value="BHLH"/>
    <property type="match status" value="1"/>
</dbReference>
<dbReference type="PANTHER" id="PTHR45776">
    <property type="entry name" value="MIP04163P"/>
    <property type="match status" value="1"/>
</dbReference>
<keyword evidence="8" id="KW-1185">Reference proteome</keyword>